<dbReference type="RefSeq" id="YP_009030188.1">
    <property type="nucleotide sequence ID" value="NC_024121.1"/>
</dbReference>
<dbReference type="GeneID" id="19485024"/>
<proteinExistence type="predicted"/>
<dbReference type="Proteomes" id="UP000024445">
    <property type="component" value="Segment"/>
</dbReference>
<gene>
    <name evidence="1" type="ORF">PS2_141</name>
</gene>
<protein>
    <submittedName>
        <fullName evidence="1">Uncharacterized protein</fullName>
    </submittedName>
</protein>
<organism evidence="1 2">
    <name type="scientific">Serratia phage PS2</name>
    <dbReference type="NCBI Taxonomy" id="1481112"/>
    <lineage>
        <taxon>Viruses</taxon>
        <taxon>Duplodnaviria</taxon>
        <taxon>Heunggongvirae</taxon>
        <taxon>Uroviricota</taxon>
        <taxon>Caudoviricetes</taxon>
        <taxon>Muldoonvirus</taxon>
        <taxon>Muldoonvirus PS2</taxon>
    </lineage>
</organism>
<reference evidence="1 2" key="1">
    <citation type="submission" date="2014-01" db="EMBL/GenBank/DDBJ databases">
        <authorList>
            <person name="Zhang G."/>
            <person name="Jin J."/>
            <person name="Li Z.J."/>
            <person name="Wang S.W."/>
            <person name="Chen S.J."/>
            <person name="Wang S.M."/>
            <person name="Wang X.T."/>
            <person name="Li Y.H."/>
            <person name="Wang J."/>
            <person name="Yang C.K."/>
            <person name="Wang L."/>
        </authorList>
    </citation>
    <scope>NUCLEOTIDE SEQUENCE [LARGE SCALE GENOMIC DNA]</scope>
</reference>
<evidence type="ECO:0000313" key="2">
    <source>
        <dbReference type="Proteomes" id="UP000024445"/>
    </source>
</evidence>
<evidence type="ECO:0000313" key="1">
    <source>
        <dbReference type="EMBL" id="AHY25387.1"/>
    </source>
</evidence>
<name>A0A023W6L2_9CAUD</name>
<dbReference type="EMBL" id="KJ025957">
    <property type="protein sequence ID" value="AHY25387.1"/>
    <property type="molecule type" value="Genomic_DNA"/>
</dbReference>
<dbReference type="KEGG" id="vg:19485024"/>
<sequence length="106" mass="12030">MKEEDLLPCPCCKNDMPFKYITYSTCVLECKCGIGIAGCKGAVKVVYDSFDEMPDELKPYANPASALIFMRDGREVHWEEHRKYGVSCMRAFEHAGLTAIWNNGRK</sequence>
<accession>A0A023W6L2</accession>
<keyword evidence="2" id="KW-1185">Reference proteome</keyword>